<organism evidence="2 3">
    <name type="scientific">Pisolithus tinctorius Marx 270</name>
    <dbReference type="NCBI Taxonomy" id="870435"/>
    <lineage>
        <taxon>Eukaryota</taxon>
        <taxon>Fungi</taxon>
        <taxon>Dikarya</taxon>
        <taxon>Basidiomycota</taxon>
        <taxon>Agaricomycotina</taxon>
        <taxon>Agaricomycetes</taxon>
        <taxon>Agaricomycetidae</taxon>
        <taxon>Boletales</taxon>
        <taxon>Sclerodermatineae</taxon>
        <taxon>Pisolithaceae</taxon>
        <taxon>Pisolithus</taxon>
    </lineage>
</organism>
<evidence type="ECO:0000313" key="3">
    <source>
        <dbReference type="Proteomes" id="UP000054217"/>
    </source>
</evidence>
<reference evidence="3" key="2">
    <citation type="submission" date="2015-01" db="EMBL/GenBank/DDBJ databases">
        <title>Evolutionary Origins and Diversification of the Mycorrhizal Mutualists.</title>
        <authorList>
            <consortium name="DOE Joint Genome Institute"/>
            <consortium name="Mycorrhizal Genomics Consortium"/>
            <person name="Kohler A."/>
            <person name="Kuo A."/>
            <person name="Nagy L.G."/>
            <person name="Floudas D."/>
            <person name="Copeland A."/>
            <person name="Barry K.W."/>
            <person name="Cichocki N."/>
            <person name="Veneault-Fourrey C."/>
            <person name="LaButti K."/>
            <person name="Lindquist E.A."/>
            <person name="Lipzen A."/>
            <person name="Lundell T."/>
            <person name="Morin E."/>
            <person name="Murat C."/>
            <person name="Riley R."/>
            <person name="Ohm R."/>
            <person name="Sun H."/>
            <person name="Tunlid A."/>
            <person name="Henrissat B."/>
            <person name="Grigoriev I.V."/>
            <person name="Hibbett D.S."/>
            <person name="Martin F."/>
        </authorList>
    </citation>
    <scope>NUCLEOTIDE SEQUENCE [LARGE SCALE GENOMIC DNA]</scope>
    <source>
        <strain evidence="3">Marx 270</strain>
    </source>
</reference>
<name>A0A0C3NNZ8_PISTI</name>
<evidence type="ECO:0000313" key="2">
    <source>
        <dbReference type="EMBL" id="KIN97043.1"/>
    </source>
</evidence>
<feature type="transmembrane region" description="Helical" evidence="1">
    <location>
        <begin position="12"/>
        <end position="31"/>
    </location>
</feature>
<protein>
    <submittedName>
        <fullName evidence="2">Uncharacterized protein</fullName>
    </submittedName>
</protein>
<keyword evidence="1" id="KW-0812">Transmembrane</keyword>
<accession>A0A0C3NNZ8</accession>
<proteinExistence type="predicted"/>
<sequence length="91" mass="10213">MFCLHTTSIWLSIANQLLSAGGATWLVVFCLRSTLKYLQASRKCPLTVELVSRLLVSKKKRALHLVFLGLYSFILLGIPHICILQESLIGR</sequence>
<dbReference type="OrthoDB" id="10403314at2759"/>
<keyword evidence="1" id="KW-0472">Membrane</keyword>
<gene>
    <name evidence="2" type="ORF">M404DRAFT_920211</name>
</gene>
<feature type="transmembrane region" description="Helical" evidence="1">
    <location>
        <begin position="62"/>
        <end position="81"/>
    </location>
</feature>
<evidence type="ECO:0000256" key="1">
    <source>
        <dbReference type="SAM" id="Phobius"/>
    </source>
</evidence>
<dbReference type="InParanoid" id="A0A0C3NNZ8"/>
<dbReference type="AlphaFoldDB" id="A0A0C3NNZ8"/>
<keyword evidence="3" id="KW-1185">Reference proteome</keyword>
<dbReference type="HOGENOM" id="CLU_2427947_0_0_1"/>
<dbReference type="EMBL" id="KN832035">
    <property type="protein sequence ID" value="KIN97043.1"/>
    <property type="molecule type" value="Genomic_DNA"/>
</dbReference>
<keyword evidence="1" id="KW-1133">Transmembrane helix</keyword>
<dbReference type="Proteomes" id="UP000054217">
    <property type="component" value="Unassembled WGS sequence"/>
</dbReference>
<reference evidence="2 3" key="1">
    <citation type="submission" date="2014-04" db="EMBL/GenBank/DDBJ databases">
        <authorList>
            <consortium name="DOE Joint Genome Institute"/>
            <person name="Kuo A."/>
            <person name="Kohler A."/>
            <person name="Costa M.D."/>
            <person name="Nagy L.G."/>
            <person name="Floudas D."/>
            <person name="Copeland A."/>
            <person name="Barry K.W."/>
            <person name="Cichocki N."/>
            <person name="Veneault-Fourrey C."/>
            <person name="LaButti K."/>
            <person name="Lindquist E.A."/>
            <person name="Lipzen A."/>
            <person name="Lundell T."/>
            <person name="Morin E."/>
            <person name="Murat C."/>
            <person name="Sun H."/>
            <person name="Tunlid A."/>
            <person name="Henrissat B."/>
            <person name="Grigoriev I.V."/>
            <person name="Hibbett D.S."/>
            <person name="Martin F."/>
            <person name="Nordberg H.P."/>
            <person name="Cantor M.N."/>
            <person name="Hua S.X."/>
        </authorList>
    </citation>
    <scope>NUCLEOTIDE SEQUENCE [LARGE SCALE GENOMIC DNA]</scope>
    <source>
        <strain evidence="2 3">Marx 270</strain>
    </source>
</reference>